<keyword evidence="3" id="KW-0677">Repeat</keyword>
<dbReference type="EMBL" id="JACDZE010000001">
    <property type="protein sequence ID" value="MBA5628933.1"/>
    <property type="molecule type" value="Genomic_DNA"/>
</dbReference>
<evidence type="ECO:0000313" key="6">
    <source>
        <dbReference type="Proteomes" id="UP000552241"/>
    </source>
</evidence>
<dbReference type="PROSITE" id="PS00101">
    <property type="entry name" value="HEXAPEP_TRANSFERASES"/>
    <property type="match status" value="1"/>
</dbReference>
<evidence type="ECO:0000256" key="2">
    <source>
        <dbReference type="ARBA" id="ARBA00022679"/>
    </source>
</evidence>
<gene>
    <name evidence="5" type="ORF">HU137_04010</name>
</gene>
<reference evidence="5 6" key="1">
    <citation type="submission" date="2020-07" db="EMBL/GenBank/DDBJ databases">
        <title>Moheibacter lacus sp. nov., a member of the family Flavobacteriaceae isolated from freshwater lake sediment.</title>
        <authorList>
            <person name="Liu Y."/>
        </authorList>
    </citation>
    <scope>NUCLEOTIDE SEQUENCE [LARGE SCALE GENOMIC DNA]</scope>
    <source>
        <strain evidence="5 6">BDHS18</strain>
    </source>
</reference>
<dbReference type="GO" id="GO:0009001">
    <property type="term" value="F:serine O-acetyltransferase activity"/>
    <property type="evidence" value="ECO:0007669"/>
    <property type="project" value="InterPro"/>
</dbReference>
<evidence type="ECO:0000313" key="5">
    <source>
        <dbReference type="EMBL" id="MBA5628933.1"/>
    </source>
</evidence>
<keyword evidence="6" id="KW-1185">Reference proteome</keyword>
<dbReference type="InterPro" id="IPR005881">
    <property type="entry name" value="Ser_O-AcTrfase"/>
</dbReference>
<dbReference type="PANTHER" id="PTHR42811">
    <property type="entry name" value="SERINE ACETYLTRANSFERASE"/>
    <property type="match status" value="1"/>
</dbReference>
<dbReference type="InterPro" id="IPR018357">
    <property type="entry name" value="Hexapep_transf_CS"/>
</dbReference>
<dbReference type="RefSeq" id="WP_182042508.1">
    <property type="nucleotide sequence ID" value="NZ_JACDZE010000001.1"/>
</dbReference>
<dbReference type="PIRSF" id="PIRSF000441">
    <property type="entry name" value="CysE"/>
    <property type="match status" value="1"/>
</dbReference>
<dbReference type="Proteomes" id="UP000552241">
    <property type="component" value="Unassembled WGS sequence"/>
</dbReference>
<dbReference type="Gene3D" id="2.160.10.10">
    <property type="entry name" value="Hexapeptide repeat proteins"/>
    <property type="match status" value="1"/>
</dbReference>
<dbReference type="AlphaFoldDB" id="A0A838ZRH4"/>
<dbReference type="Pfam" id="PF00132">
    <property type="entry name" value="Hexapep"/>
    <property type="match status" value="1"/>
</dbReference>
<comment type="caution">
    <text evidence="5">The sequence shown here is derived from an EMBL/GenBank/DDBJ whole genome shotgun (WGS) entry which is preliminary data.</text>
</comment>
<accession>A0A838ZRH4</accession>
<dbReference type="GO" id="GO:0005737">
    <property type="term" value="C:cytoplasm"/>
    <property type="evidence" value="ECO:0007669"/>
    <property type="project" value="InterPro"/>
</dbReference>
<keyword evidence="4" id="KW-0012">Acyltransferase</keyword>
<comment type="similarity">
    <text evidence="1">Belongs to the transferase hexapeptide repeat family.</text>
</comment>
<dbReference type="SUPFAM" id="SSF51161">
    <property type="entry name" value="Trimeric LpxA-like enzymes"/>
    <property type="match status" value="1"/>
</dbReference>
<proteinExistence type="inferred from homology"/>
<dbReference type="CDD" id="cd03354">
    <property type="entry name" value="LbH_SAT"/>
    <property type="match status" value="1"/>
</dbReference>
<keyword evidence="2 5" id="KW-0808">Transferase</keyword>
<dbReference type="GO" id="GO:0006535">
    <property type="term" value="P:cysteine biosynthetic process from serine"/>
    <property type="evidence" value="ECO:0007669"/>
    <property type="project" value="InterPro"/>
</dbReference>
<dbReference type="InterPro" id="IPR045304">
    <property type="entry name" value="LbH_SAT"/>
</dbReference>
<evidence type="ECO:0000256" key="4">
    <source>
        <dbReference type="ARBA" id="ARBA00023315"/>
    </source>
</evidence>
<name>A0A838ZRH4_9FLAO</name>
<evidence type="ECO:0000256" key="1">
    <source>
        <dbReference type="ARBA" id="ARBA00007274"/>
    </source>
</evidence>
<dbReference type="InterPro" id="IPR011004">
    <property type="entry name" value="Trimer_LpxA-like_sf"/>
</dbReference>
<organism evidence="5 6">
    <name type="scientific">Moheibacter lacus</name>
    <dbReference type="NCBI Taxonomy" id="2745851"/>
    <lineage>
        <taxon>Bacteria</taxon>
        <taxon>Pseudomonadati</taxon>
        <taxon>Bacteroidota</taxon>
        <taxon>Flavobacteriia</taxon>
        <taxon>Flavobacteriales</taxon>
        <taxon>Weeksellaceae</taxon>
        <taxon>Moheibacter</taxon>
    </lineage>
</organism>
<dbReference type="InterPro" id="IPR001451">
    <property type="entry name" value="Hexapep"/>
</dbReference>
<sequence length="161" mass="18072">MNIKEKLKKSIIGKLTKWLLRAFLSWRFYFKQLFWSYQYYQTKRLANSCDIKCTIKYVGKRNTKFPHPVGVVIGMGVKLGNHCTIYQNSTLGTKRLVFGNDYPEIGDNVVVGANAIIIGNVKIGNNAIIGASTLVNIDIPDNAIVVGNPMRVVGFKNMVED</sequence>
<protein>
    <submittedName>
        <fullName evidence="5">Serine acetyltransferase</fullName>
    </submittedName>
</protein>
<evidence type="ECO:0000256" key="3">
    <source>
        <dbReference type="ARBA" id="ARBA00022737"/>
    </source>
</evidence>